<dbReference type="Proteomes" id="UP000327157">
    <property type="component" value="Chromosome 10"/>
</dbReference>
<evidence type="ECO:0000256" key="1">
    <source>
        <dbReference type="SAM" id="MobiDB-lite"/>
    </source>
</evidence>
<gene>
    <name evidence="2" type="ORF">D8674_004082</name>
</gene>
<name>A0A5N5FJF8_9ROSA</name>
<evidence type="ECO:0000313" key="2">
    <source>
        <dbReference type="EMBL" id="KAB2603077.1"/>
    </source>
</evidence>
<feature type="region of interest" description="Disordered" evidence="1">
    <location>
        <begin position="34"/>
        <end position="58"/>
    </location>
</feature>
<sequence>MRSQTPLALGDCVDPAKFVLEAISKEFLVDNRVEKSDRGSAMESGCKGKNRRDGVGRR</sequence>
<reference evidence="3" key="2">
    <citation type="submission" date="2019-10" db="EMBL/GenBank/DDBJ databases">
        <title>A de novo genome assembly of a pear dwarfing rootstock.</title>
        <authorList>
            <person name="Wang F."/>
            <person name="Wang J."/>
            <person name="Li S."/>
            <person name="Zhang Y."/>
            <person name="Fang M."/>
            <person name="Ma L."/>
            <person name="Zhao Y."/>
            <person name="Jiang S."/>
        </authorList>
    </citation>
    <scope>NUCLEOTIDE SEQUENCE [LARGE SCALE GENOMIC DNA]</scope>
</reference>
<comment type="caution">
    <text evidence="2">The sequence shown here is derived from an EMBL/GenBank/DDBJ whole genome shotgun (WGS) entry which is preliminary data.</text>
</comment>
<reference evidence="2 3" key="1">
    <citation type="submission" date="2019-09" db="EMBL/GenBank/DDBJ databases">
        <authorList>
            <person name="Ou C."/>
        </authorList>
    </citation>
    <scope>NUCLEOTIDE SEQUENCE [LARGE SCALE GENOMIC DNA]</scope>
    <source>
        <strain evidence="2">S2</strain>
        <tissue evidence="2">Leaf</tissue>
    </source>
</reference>
<dbReference type="AlphaFoldDB" id="A0A5N5FJF8"/>
<keyword evidence="3" id="KW-1185">Reference proteome</keyword>
<reference evidence="2 3" key="3">
    <citation type="submission" date="2019-11" db="EMBL/GenBank/DDBJ databases">
        <title>A de novo genome assembly of a pear dwarfing rootstock.</title>
        <authorList>
            <person name="Wang F."/>
            <person name="Wang J."/>
            <person name="Li S."/>
            <person name="Zhang Y."/>
            <person name="Fang M."/>
            <person name="Ma L."/>
            <person name="Zhao Y."/>
            <person name="Jiang S."/>
        </authorList>
    </citation>
    <scope>NUCLEOTIDE SEQUENCE [LARGE SCALE GENOMIC DNA]</scope>
    <source>
        <strain evidence="2">S2</strain>
        <tissue evidence="2">Leaf</tissue>
    </source>
</reference>
<organism evidence="2 3">
    <name type="scientific">Pyrus ussuriensis x Pyrus communis</name>
    <dbReference type="NCBI Taxonomy" id="2448454"/>
    <lineage>
        <taxon>Eukaryota</taxon>
        <taxon>Viridiplantae</taxon>
        <taxon>Streptophyta</taxon>
        <taxon>Embryophyta</taxon>
        <taxon>Tracheophyta</taxon>
        <taxon>Spermatophyta</taxon>
        <taxon>Magnoliopsida</taxon>
        <taxon>eudicotyledons</taxon>
        <taxon>Gunneridae</taxon>
        <taxon>Pentapetalae</taxon>
        <taxon>rosids</taxon>
        <taxon>fabids</taxon>
        <taxon>Rosales</taxon>
        <taxon>Rosaceae</taxon>
        <taxon>Amygdaloideae</taxon>
        <taxon>Maleae</taxon>
        <taxon>Pyrus</taxon>
    </lineage>
</organism>
<dbReference type="OrthoDB" id="10562755at2759"/>
<protein>
    <submittedName>
        <fullName evidence="2">FRIGIDA-like protein 4a</fullName>
    </submittedName>
</protein>
<proteinExistence type="predicted"/>
<evidence type="ECO:0000313" key="3">
    <source>
        <dbReference type="Proteomes" id="UP000327157"/>
    </source>
</evidence>
<dbReference type="EMBL" id="SMOL01000695">
    <property type="protein sequence ID" value="KAB2603077.1"/>
    <property type="molecule type" value="Genomic_DNA"/>
</dbReference>
<accession>A0A5N5FJF8</accession>